<dbReference type="GO" id="GO:0030425">
    <property type="term" value="C:dendrite"/>
    <property type="evidence" value="ECO:0007669"/>
    <property type="project" value="TreeGrafter"/>
</dbReference>
<dbReference type="PANTHER" id="PTHR13650">
    <property type="entry name" value="SPATACSIN"/>
    <property type="match status" value="1"/>
</dbReference>
<sequence>MLSRPEARAPCALEVALVPDIGLCADIQHTVKARLAAGSALLCCLHDDGKLTISDVSEPGTPAGVLEDSHTDFLWEVSTEQNKARKPRLLTMKPACNLRLHEIDSESQLTSVSECSTDILLQLVNKDLNVSKLSSMNLLSFVDGRCYLLLNGHVLVHIWWKEGCAEPEMLSSCVLSLPSETQEMFTDYQLCKGILFMLMSIGFIYVFDSADGKHLATVELPAYYISGQRNVDLADSLSSFCLLQISQDFSTAVVVTRLNQALAVDLNDYFRIHINHLHCQQDPRPLPLIPTKPCDQDSIANSTYSQSVLGTHFQTDHSWEARLALLYKQAKAPVSSALRIPWYKDLPRSECQQAAATTKLSQSALPSRGAVISLSLPEQTTPTQLIVSEFSAVLSFTSPGNSSTTLAYWDFQTQVVTCHFIDAPALPVCWSEEEHLSLILKESGMSLVLFSVTQEELLNRLMVFGSAGVVDSLCHLNAWGRCSMPIHSLQAGLKNRQLDMVDFFLKSKENILCPPTNYSLPDQSPTSTQMQLQ</sequence>
<dbReference type="EMBL" id="QNUK01000014">
    <property type="protein sequence ID" value="KAF5908227.1"/>
    <property type="molecule type" value="Genomic_DNA"/>
</dbReference>
<reference evidence="1" key="1">
    <citation type="submission" date="2020-07" db="EMBL/GenBank/DDBJ databases">
        <title>Clarias magur genome sequencing, assembly and annotation.</title>
        <authorList>
            <person name="Kushwaha B."/>
            <person name="Kumar R."/>
            <person name="Das P."/>
            <person name="Joshi C.G."/>
            <person name="Kumar D."/>
            <person name="Nagpure N.S."/>
            <person name="Pandey M."/>
            <person name="Agarwal S."/>
            <person name="Srivastava S."/>
            <person name="Singh M."/>
            <person name="Sahoo L."/>
            <person name="Jayasankar P."/>
            <person name="Meher P.K."/>
            <person name="Koringa P.G."/>
            <person name="Iquebal M.A."/>
            <person name="Das S.P."/>
            <person name="Bit A."/>
            <person name="Patnaik S."/>
            <person name="Patel N."/>
            <person name="Shah T.M."/>
            <person name="Hinsu A."/>
            <person name="Jena J.K."/>
        </authorList>
    </citation>
    <scope>NUCLEOTIDE SEQUENCE</scope>
    <source>
        <strain evidence="1">CIFAMagur01</strain>
        <tissue evidence="1">Testis</tissue>
    </source>
</reference>
<dbReference type="GO" id="GO:0007268">
    <property type="term" value="P:chemical synaptic transmission"/>
    <property type="evidence" value="ECO:0007669"/>
    <property type="project" value="TreeGrafter"/>
</dbReference>
<accession>A0A8J4UWA9</accession>
<dbReference type="GO" id="GO:0007409">
    <property type="term" value="P:axonogenesis"/>
    <property type="evidence" value="ECO:0007669"/>
    <property type="project" value="TreeGrafter"/>
</dbReference>
<proteinExistence type="predicted"/>
<dbReference type="GO" id="GO:0045202">
    <property type="term" value="C:synapse"/>
    <property type="evidence" value="ECO:0007669"/>
    <property type="project" value="TreeGrafter"/>
</dbReference>
<dbReference type="OrthoDB" id="5987641at2759"/>
<evidence type="ECO:0000313" key="2">
    <source>
        <dbReference type="Proteomes" id="UP000727407"/>
    </source>
</evidence>
<dbReference type="InterPro" id="IPR028103">
    <property type="entry name" value="Spatacsin"/>
</dbReference>
<protein>
    <submittedName>
        <fullName evidence="1">Spatacsin isoform X2</fullName>
    </submittedName>
</protein>
<dbReference type="AlphaFoldDB" id="A0A8J4UWA9"/>
<comment type="caution">
    <text evidence="1">The sequence shown here is derived from an EMBL/GenBank/DDBJ whole genome shotgun (WGS) entry which is preliminary data.</text>
</comment>
<dbReference type="GO" id="GO:0008088">
    <property type="term" value="P:axo-dendritic transport"/>
    <property type="evidence" value="ECO:0007669"/>
    <property type="project" value="TreeGrafter"/>
</dbReference>
<dbReference type="PANTHER" id="PTHR13650:SF0">
    <property type="entry name" value="SPATACSIN"/>
    <property type="match status" value="1"/>
</dbReference>
<dbReference type="GO" id="GO:0005737">
    <property type="term" value="C:cytoplasm"/>
    <property type="evidence" value="ECO:0007669"/>
    <property type="project" value="TreeGrafter"/>
</dbReference>
<dbReference type="Proteomes" id="UP000727407">
    <property type="component" value="Unassembled WGS sequence"/>
</dbReference>
<feature type="non-terminal residue" evidence="1">
    <location>
        <position position="1"/>
    </location>
</feature>
<name>A0A8J4UWA9_CLAMG</name>
<evidence type="ECO:0000313" key="1">
    <source>
        <dbReference type="EMBL" id="KAF5908227.1"/>
    </source>
</evidence>
<dbReference type="GO" id="GO:0030424">
    <property type="term" value="C:axon"/>
    <property type="evidence" value="ECO:0007669"/>
    <property type="project" value="TreeGrafter"/>
</dbReference>
<keyword evidence="2" id="KW-1185">Reference proteome</keyword>
<organism evidence="1 2">
    <name type="scientific">Clarias magur</name>
    <name type="common">Asian catfish</name>
    <name type="synonym">Macropteronotus magur</name>
    <dbReference type="NCBI Taxonomy" id="1594786"/>
    <lineage>
        <taxon>Eukaryota</taxon>
        <taxon>Metazoa</taxon>
        <taxon>Chordata</taxon>
        <taxon>Craniata</taxon>
        <taxon>Vertebrata</taxon>
        <taxon>Euteleostomi</taxon>
        <taxon>Actinopterygii</taxon>
        <taxon>Neopterygii</taxon>
        <taxon>Teleostei</taxon>
        <taxon>Ostariophysi</taxon>
        <taxon>Siluriformes</taxon>
        <taxon>Clariidae</taxon>
        <taxon>Clarias</taxon>
    </lineage>
</organism>
<dbReference type="GO" id="GO:0048489">
    <property type="term" value="P:synaptic vesicle transport"/>
    <property type="evidence" value="ECO:0007669"/>
    <property type="project" value="TreeGrafter"/>
</dbReference>
<gene>
    <name evidence="1" type="primary">spg11</name>
    <name evidence="1" type="ORF">DAT39_001990</name>
</gene>